<dbReference type="OrthoDB" id="1434300at2759"/>
<evidence type="ECO:0000313" key="2">
    <source>
        <dbReference type="Proteomes" id="UP000236161"/>
    </source>
</evidence>
<dbReference type="InterPro" id="IPR021109">
    <property type="entry name" value="Peptidase_aspartic_dom_sf"/>
</dbReference>
<dbReference type="Gene3D" id="3.10.10.10">
    <property type="entry name" value="HIV Type 1 Reverse Transcriptase, subunit A, domain 1"/>
    <property type="match status" value="1"/>
</dbReference>
<protein>
    <submittedName>
        <fullName evidence="1">Uncharacterized protein</fullName>
    </submittedName>
</protein>
<dbReference type="Gene3D" id="2.40.70.10">
    <property type="entry name" value="Acid Proteases"/>
    <property type="match status" value="1"/>
</dbReference>
<dbReference type="PANTHER" id="PTHR33240:SF15">
    <property type="entry name" value="GAG-PRO-LIKE PROTEIN"/>
    <property type="match status" value="1"/>
</dbReference>
<evidence type="ECO:0000313" key="1">
    <source>
        <dbReference type="EMBL" id="PKA59567.1"/>
    </source>
</evidence>
<proteinExistence type="predicted"/>
<dbReference type="AlphaFoldDB" id="A0A2I0AVK0"/>
<dbReference type="CDD" id="cd00303">
    <property type="entry name" value="retropepsin_like"/>
    <property type="match status" value="1"/>
</dbReference>
<dbReference type="EMBL" id="KZ451947">
    <property type="protein sequence ID" value="PKA59567.1"/>
    <property type="molecule type" value="Genomic_DNA"/>
</dbReference>
<dbReference type="Proteomes" id="UP000236161">
    <property type="component" value="Unassembled WGS sequence"/>
</dbReference>
<accession>A0A2I0AVK0</accession>
<organism evidence="1 2">
    <name type="scientific">Apostasia shenzhenica</name>
    <dbReference type="NCBI Taxonomy" id="1088818"/>
    <lineage>
        <taxon>Eukaryota</taxon>
        <taxon>Viridiplantae</taxon>
        <taxon>Streptophyta</taxon>
        <taxon>Embryophyta</taxon>
        <taxon>Tracheophyta</taxon>
        <taxon>Spermatophyta</taxon>
        <taxon>Magnoliopsida</taxon>
        <taxon>Liliopsida</taxon>
        <taxon>Asparagales</taxon>
        <taxon>Orchidaceae</taxon>
        <taxon>Apostasioideae</taxon>
        <taxon>Apostasia</taxon>
    </lineage>
</organism>
<sequence length="292" mass="32080">MIDVGGISHQPSSSMPLIFCHEGLSRQDNPHNDPIVVTTRVVDFDVRWVLLDSGSATDILFESAFLQMGLKEMNLLRTKTTLLGFSGERVQPLGFISLSVSFCDGNGHVISMVNFAVIRAKSGYNVILGRTPLNFFGMVISTPHLCTKFPTSSGVVIIRGDLQQATRCFQISAQLIIDQLDPRESQVVLPQEGVINVLVGGEGSFKIVNISFSMNANQQADVTALLSEYIDVFAWSPEDISEVDRATCEHHLNISADATPIKQKKRVMAGERQSAVEEEVNKLLKAGYIRKV</sequence>
<name>A0A2I0AVK0_9ASPA</name>
<reference evidence="1 2" key="1">
    <citation type="journal article" date="2017" name="Nature">
        <title>The Apostasia genome and the evolution of orchids.</title>
        <authorList>
            <person name="Zhang G.Q."/>
            <person name="Liu K.W."/>
            <person name="Li Z."/>
            <person name="Lohaus R."/>
            <person name="Hsiao Y.Y."/>
            <person name="Niu S.C."/>
            <person name="Wang J.Y."/>
            <person name="Lin Y.C."/>
            <person name="Xu Q."/>
            <person name="Chen L.J."/>
            <person name="Yoshida K."/>
            <person name="Fujiwara S."/>
            <person name="Wang Z.W."/>
            <person name="Zhang Y.Q."/>
            <person name="Mitsuda N."/>
            <person name="Wang M."/>
            <person name="Liu G.H."/>
            <person name="Pecoraro L."/>
            <person name="Huang H.X."/>
            <person name="Xiao X.J."/>
            <person name="Lin M."/>
            <person name="Wu X.Y."/>
            <person name="Wu W.L."/>
            <person name="Chen Y.Y."/>
            <person name="Chang S.B."/>
            <person name="Sakamoto S."/>
            <person name="Ohme-Takagi M."/>
            <person name="Yagi M."/>
            <person name="Zeng S.J."/>
            <person name="Shen C.Y."/>
            <person name="Yeh C.M."/>
            <person name="Luo Y.B."/>
            <person name="Tsai W.C."/>
            <person name="Van de Peer Y."/>
            <person name="Liu Z.J."/>
        </authorList>
    </citation>
    <scope>NUCLEOTIDE SEQUENCE [LARGE SCALE GENOMIC DNA]</scope>
    <source>
        <strain evidence="2">cv. Shenzhen</strain>
        <tissue evidence="1">Stem</tissue>
    </source>
</reference>
<gene>
    <name evidence="1" type="ORF">AXF42_Ash018034</name>
</gene>
<keyword evidence="2" id="KW-1185">Reference proteome</keyword>
<dbReference type="PANTHER" id="PTHR33240">
    <property type="entry name" value="OS08G0508500 PROTEIN"/>
    <property type="match status" value="1"/>
</dbReference>